<evidence type="ECO:0000313" key="2">
    <source>
        <dbReference type="EMBL" id="GFY48779.1"/>
    </source>
</evidence>
<comment type="caution">
    <text evidence="2">The sequence shown here is derived from an EMBL/GenBank/DDBJ whole genome shotgun (WGS) entry which is preliminary data.</text>
</comment>
<keyword evidence="3" id="KW-1185">Reference proteome</keyword>
<feature type="compositionally biased region" description="Polar residues" evidence="1">
    <location>
        <begin position="114"/>
        <end position="137"/>
    </location>
</feature>
<organism evidence="2 3">
    <name type="scientific">Trichonephila inaurata madagascariensis</name>
    <dbReference type="NCBI Taxonomy" id="2747483"/>
    <lineage>
        <taxon>Eukaryota</taxon>
        <taxon>Metazoa</taxon>
        <taxon>Ecdysozoa</taxon>
        <taxon>Arthropoda</taxon>
        <taxon>Chelicerata</taxon>
        <taxon>Arachnida</taxon>
        <taxon>Araneae</taxon>
        <taxon>Araneomorphae</taxon>
        <taxon>Entelegynae</taxon>
        <taxon>Araneoidea</taxon>
        <taxon>Nephilidae</taxon>
        <taxon>Trichonephila</taxon>
        <taxon>Trichonephila inaurata</taxon>
    </lineage>
</organism>
<protein>
    <submittedName>
        <fullName evidence="2">Uncharacterized protein</fullName>
    </submittedName>
</protein>
<evidence type="ECO:0000313" key="3">
    <source>
        <dbReference type="Proteomes" id="UP000886998"/>
    </source>
</evidence>
<feature type="region of interest" description="Disordered" evidence="1">
    <location>
        <begin position="103"/>
        <end position="149"/>
    </location>
</feature>
<dbReference type="AlphaFoldDB" id="A0A8X6XA44"/>
<name>A0A8X6XA44_9ARAC</name>
<accession>A0A8X6XA44</accession>
<dbReference type="Proteomes" id="UP000886998">
    <property type="component" value="Unassembled WGS sequence"/>
</dbReference>
<evidence type="ECO:0000256" key="1">
    <source>
        <dbReference type="SAM" id="MobiDB-lite"/>
    </source>
</evidence>
<reference evidence="2" key="1">
    <citation type="submission" date="2020-08" db="EMBL/GenBank/DDBJ databases">
        <title>Multicomponent nature underlies the extraordinary mechanical properties of spider dragline silk.</title>
        <authorList>
            <person name="Kono N."/>
            <person name="Nakamura H."/>
            <person name="Mori M."/>
            <person name="Yoshida Y."/>
            <person name="Ohtoshi R."/>
            <person name="Malay A.D."/>
            <person name="Moran D.A.P."/>
            <person name="Tomita M."/>
            <person name="Numata K."/>
            <person name="Arakawa K."/>
        </authorList>
    </citation>
    <scope>NUCLEOTIDE SEQUENCE</scope>
</reference>
<gene>
    <name evidence="2" type="ORF">TNIN_209301</name>
</gene>
<dbReference type="EMBL" id="BMAV01006661">
    <property type="protein sequence ID" value="GFY48779.1"/>
    <property type="molecule type" value="Genomic_DNA"/>
</dbReference>
<proteinExistence type="predicted"/>
<sequence length="181" mass="20501">MMKNPSRLIPLSQLTETRSVAHTTMKIHNFGRNTFPTFEECPEAEKTMASYGIALCTRTRPTTHQDQIRMRSASWNYTPSRKKPNTIHHRFCQTTPPCLTKTQPTCESPPNLKNDVSVSPLFTTPQPKNPQNGNSKFLSKASKEHPKTAPRLSAELTLLFPKRKITFSSGQKLVLDKIYST</sequence>